<evidence type="ECO:0000256" key="1">
    <source>
        <dbReference type="SAM" id="Phobius"/>
    </source>
</evidence>
<sequence>MIPVTWMVGITCIVLLLIGLIYYFLTRIFNQLVPATNRLQKEVFLVQVYGSNLLGKGLLTAPYNYATSSQINDAIKTGLRAKVSSGDWILYTESDVTISNMLPYAMILTGTEFSNSDDINFIKTTQPTDVSATYWVCIYGYKPIPQYDRWWNLFALDQNFPILQANYHGVQAFNSTSWNAPQDSTAVLSGGNEIFWISIENYTPVSPADFSGQLVDGFKVGTTDQYFWSFANGLGDGWIQTAISASALDKTGVFQVFASNTAVQSRYGGLYQCTPCLNNPAYNTYKPGVVMYAIWGNKAKAVKNSNFLTGHNITVYDFNIAKVSQYD</sequence>
<evidence type="ECO:0000313" key="2">
    <source>
        <dbReference type="EMBL" id="QHU08323.1"/>
    </source>
</evidence>
<name>A0A6C0JSH9_9ZZZZ</name>
<feature type="transmembrane region" description="Helical" evidence="1">
    <location>
        <begin position="6"/>
        <end position="25"/>
    </location>
</feature>
<protein>
    <submittedName>
        <fullName evidence="2">Uncharacterized protein</fullName>
    </submittedName>
</protein>
<keyword evidence="1" id="KW-1133">Transmembrane helix</keyword>
<keyword evidence="1" id="KW-0472">Membrane</keyword>
<reference evidence="2" key="1">
    <citation type="journal article" date="2020" name="Nature">
        <title>Giant virus diversity and host interactions through global metagenomics.</title>
        <authorList>
            <person name="Schulz F."/>
            <person name="Roux S."/>
            <person name="Paez-Espino D."/>
            <person name="Jungbluth S."/>
            <person name="Walsh D.A."/>
            <person name="Denef V.J."/>
            <person name="McMahon K.D."/>
            <person name="Konstantinidis K.T."/>
            <person name="Eloe-Fadrosh E.A."/>
            <person name="Kyrpides N.C."/>
            <person name="Woyke T."/>
        </authorList>
    </citation>
    <scope>NUCLEOTIDE SEQUENCE</scope>
    <source>
        <strain evidence="2">GVMAG-S-1062768-28</strain>
    </source>
</reference>
<accession>A0A6C0JSH9</accession>
<keyword evidence="1" id="KW-0812">Transmembrane</keyword>
<organism evidence="2">
    <name type="scientific">viral metagenome</name>
    <dbReference type="NCBI Taxonomy" id="1070528"/>
    <lineage>
        <taxon>unclassified sequences</taxon>
        <taxon>metagenomes</taxon>
        <taxon>organismal metagenomes</taxon>
    </lineage>
</organism>
<proteinExistence type="predicted"/>
<dbReference type="EMBL" id="MN740696">
    <property type="protein sequence ID" value="QHU08323.1"/>
    <property type="molecule type" value="Genomic_DNA"/>
</dbReference>
<dbReference type="AlphaFoldDB" id="A0A6C0JSH9"/>